<evidence type="ECO:0000313" key="2">
    <source>
        <dbReference type="Proteomes" id="UP000224460"/>
    </source>
</evidence>
<dbReference type="EMBL" id="PEDL01000001">
    <property type="protein sequence ID" value="PHV72025.1"/>
    <property type="molecule type" value="Genomic_DNA"/>
</dbReference>
<protein>
    <submittedName>
        <fullName evidence="1">Ribosomal-protein-alanine N-acetyltransferase</fullName>
    </submittedName>
</protein>
<keyword evidence="2" id="KW-1185">Reference proteome</keyword>
<name>A0AC61DGN0_9FIRM</name>
<organism evidence="1 2">
    <name type="scientific">Sporanaerobium hydrogeniformans</name>
    <dbReference type="NCBI Taxonomy" id="3072179"/>
    <lineage>
        <taxon>Bacteria</taxon>
        <taxon>Bacillati</taxon>
        <taxon>Bacillota</taxon>
        <taxon>Clostridia</taxon>
        <taxon>Lachnospirales</taxon>
        <taxon>Lachnospiraceae</taxon>
        <taxon>Sporanaerobium</taxon>
    </lineage>
</organism>
<sequence length="144" mass="16295">MKPRPMLFKDLPLVYAIECESFSTPWSLEALKEEMCNSLAYYVVVEKEGQVVGYGGLWVVEGEGEIINIGVRKAYRGQGIGKSILEELIAYGQQKGACQMTLEVRESNEVARYMYTSFGFQVIGKRKGYYNAPKEDALMMQLQL</sequence>
<accession>A0AC61DGN0</accession>
<proteinExistence type="predicted"/>
<comment type="caution">
    <text evidence="1">The sequence shown here is derived from an EMBL/GenBank/DDBJ whole genome shotgun (WGS) entry which is preliminary data.</text>
</comment>
<gene>
    <name evidence="1" type="primary">rimI</name>
    <name evidence="1" type="ORF">CS063_00680</name>
</gene>
<dbReference type="Proteomes" id="UP000224460">
    <property type="component" value="Unassembled WGS sequence"/>
</dbReference>
<evidence type="ECO:0000313" key="1">
    <source>
        <dbReference type="EMBL" id="PHV72025.1"/>
    </source>
</evidence>
<reference evidence="1" key="1">
    <citation type="submission" date="2017-10" db="EMBL/GenBank/DDBJ databases">
        <title>Genome sequence of cellulolytic Lachnospiraceae bacterium XHS1971 isolated from hotspring sediment.</title>
        <authorList>
            <person name="Vasudevan G."/>
            <person name="Joshi A.J."/>
            <person name="Hivarkar S."/>
            <person name="Lanjekar V.B."/>
            <person name="Dhakephalkar P.K."/>
            <person name="Dagar S."/>
        </authorList>
    </citation>
    <scope>NUCLEOTIDE SEQUENCE</scope>
    <source>
        <strain evidence="1">XHS1971</strain>
    </source>
</reference>